<dbReference type="RefSeq" id="WP_378153984.1">
    <property type="nucleotide sequence ID" value="NZ_JBHSEC010000013.1"/>
</dbReference>
<dbReference type="PANTHER" id="PTHR33823:SF4">
    <property type="entry name" value="GENERAL STRESS PROTEIN 16O"/>
    <property type="match status" value="1"/>
</dbReference>
<dbReference type="SUPFAM" id="SSF57716">
    <property type="entry name" value="Glucocorticoid receptor-like (DNA-binding domain)"/>
    <property type="match status" value="1"/>
</dbReference>
<organism evidence="7 8">
    <name type="scientific">Chungangia koreensis</name>
    <dbReference type="NCBI Taxonomy" id="752657"/>
    <lineage>
        <taxon>Bacteria</taxon>
        <taxon>Bacillati</taxon>
        <taxon>Bacillota</taxon>
        <taxon>Bacilli</taxon>
        <taxon>Lactobacillales</taxon>
        <taxon>Chungangia</taxon>
    </lineage>
</organism>
<evidence type="ECO:0000313" key="8">
    <source>
        <dbReference type="Proteomes" id="UP001595817"/>
    </source>
</evidence>
<evidence type="ECO:0000256" key="5">
    <source>
        <dbReference type="SAM" id="MobiDB-lite"/>
    </source>
</evidence>
<keyword evidence="1" id="KW-0479">Metal-binding</keyword>
<feature type="compositionally biased region" description="Basic and acidic residues" evidence="5">
    <location>
        <begin position="25"/>
        <end position="38"/>
    </location>
</feature>
<dbReference type="NCBIfam" id="TIGR02890">
    <property type="entry name" value="bacill_yteA"/>
    <property type="match status" value="1"/>
</dbReference>
<dbReference type="Proteomes" id="UP001595817">
    <property type="component" value="Unassembled WGS sequence"/>
</dbReference>
<evidence type="ECO:0000256" key="3">
    <source>
        <dbReference type="ARBA" id="ARBA00022833"/>
    </source>
</evidence>
<feature type="domain" description="Zinc finger DksA/TraR C4-type" evidence="6">
    <location>
        <begin position="85"/>
        <end position="113"/>
    </location>
</feature>
<dbReference type="InterPro" id="IPR000962">
    <property type="entry name" value="Znf_DskA_TraR"/>
</dbReference>
<dbReference type="EMBL" id="JBHSEC010000013">
    <property type="protein sequence ID" value="MFC4410299.1"/>
    <property type="molecule type" value="Genomic_DNA"/>
</dbReference>
<name>A0ABV8X596_9LACT</name>
<dbReference type="SUPFAM" id="SSF109635">
    <property type="entry name" value="DnaK suppressor protein DksA, alpha-hairpin domain"/>
    <property type="match status" value="1"/>
</dbReference>
<keyword evidence="2" id="KW-0863">Zinc-finger</keyword>
<feature type="region of interest" description="Disordered" evidence="5">
    <location>
        <begin position="120"/>
        <end position="142"/>
    </location>
</feature>
<accession>A0ABV8X596</accession>
<evidence type="ECO:0000313" key="7">
    <source>
        <dbReference type="EMBL" id="MFC4410299.1"/>
    </source>
</evidence>
<proteinExistence type="predicted"/>
<sequence length="250" mass="28842">MLTEKQIQSLKSQLLEEKERLEKNIKETELRGSERESTSELSMYDNHPGDLGTELFEREKDIAIQTHSDSQLDKVEKALQAIENGTYGVCEECHEPISFERLEAVPYTLRCKEHTTERSVPEDRPVEEDILNPPKANTFSDRRRDGIRDYRDSFQDVAQYGTSETPSDFVGDKDNYEELYDSDLKEGFTEEYESFSSTDITGKNVKVYDTPEKEEIEEDLEDKNLDAPFGDLPYKFTDGYVEDNADGKTK</sequence>
<dbReference type="PANTHER" id="PTHR33823">
    <property type="entry name" value="RNA POLYMERASE-BINDING TRANSCRIPTION FACTOR DKSA-RELATED"/>
    <property type="match status" value="1"/>
</dbReference>
<dbReference type="Gene3D" id="1.20.120.910">
    <property type="entry name" value="DksA, coiled-coil domain"/>
    <property type="match status" value="1"/>
</dbReference>
<evidence type="ECO:0000256" key="4">
    <source>
        <dbReference type="PROSITE-ProRule" id="PRU00510"/>
    </source>
</evidence>
<evidence type="ECO:0000256" key="2">
    <source>
        <dbReference type="ARBA" id="ARBA00022771"/>
    </source>
</evidence>
<dbReference type="PROSITE" id="PS51128">
    <property type="entry name" value="ZF_DKSA_2"/>
    <property type="match status" value="1"/>
</dbReference>
<comment type="caution">
    <text evidence="7">The sequence shown here is derived from an EMBL/GenBank/DDBJ whole genome shotgun (WGS) entry which is preliminary data.</text>
</comment>
<dbReference type="InterPro" id="IPR037187">
    <property type="entry name" value="DnaK_N"/>
</dbReference>
<dbReference type="Pfam" id="PF01258">
    <property type="entry name" value="zf-dskA_traR"/>
    <property type="match status" value="1"/>
</dbReference>
<feature type="zinc finger region" description="dksA C4-type" evidence="4">
    <location>
        <begin position="90"/>
        <end position="114"/>
    </location>
</feature>
<evidence type="ECO:0000259" key="6">
    <source>
        <dbReference type="Pfam" id="PF01258"/>
    </source>
</evidence>
<reference evidence="8" key="1">
    <citation type="journal article" date="2019" name="Int. J. Syst. Evol. Microbiol.">
        <title>The Global Catalogue of Microorganisms (GCM) 10K type strain sequencing project: providing services to taxonomists for standard genome sequencing and annotation.</title>
        <authorList>
            <consortium name="The Broad Institute Genomics Platform"/>
            <consortium name="The Broad Institute Genome Sequencing Center for Infectious Disease"/>
            <person name="Wu L."/>
            <person name="Ma J."/>
        </authorList>
    </citation>
    <scope>NUCLEOTIDE SEQUENCE [LARGE SCALE GENOMIC DNA]</scope>
    <source>
        <strain evidence="8">CCUG 59778</strain>
    </source>
</reference>
<evidence type="ECO:0000256" key="1">
    <source>
        <dbReference type="ARBA" id="ARBA00022723"/>
    </source>
</evidence>
<dbReference type="InterPro" id="IPR014240">
    <property type="entry name" value="YteA"/>
</dbReference>
<gene>
    <name evidence="7" type="ORF">ACFOZY_07595</name>
</gene>
<feature type="region of interest" description="Disordered" evidence="5">
    <location>
        <begin position="25"/>
        <end position="52"/>
    </location>
</feature>
<keyword evidence="8" id="KW-1185">Reference proteome</keyword>
<keyword evidence="3" id="KW-0862">Zinc</keyword>
<protein>
    <submittedName>
        <fullName evidence="7">TraR/DksA C4-type zinc finger protein</fullName>
    </submittedName>
</protein>